<accession>A0A370FJD1</accession>
<dbReference type="OrthoDB" id="8900172at2"/>
<evidence type="ECO:0000313" key="2">
    <source>
        <dbReference type="EMBL" id="RDI24327.1"/>
    </source>
</evidence>
<organism evidence="2 3">
    <name type="scientific">Pseudacidovorax intermedius</name>
    <dbReference type="NCBI Taxonomy" id="433924"/>
    <lineage>
        <taxon>Bacteria</taxon>
        <taxon>Pseudomonadati</taxon>
        <taxon>Pseudomonadota</taxon>
        <taxon>Betaproteobacteria</taxon>
        <taxon>Burkholderiales</taxon>
        <taxon>Comamonadaceae</taxon>
        <taxon>Pseudacidovorax</taxon>
    </lineage>
</organism>
<dbReference type="Proteomes" id="UP000255265">
    <property type="component" value="Unassembled WGS sequence"/>
</dbReference>
<proteinExistence type="predicted"/>
<evidence type="ECO:0000256" key="1">
    <source>
        <dbReference type="SAM" id="Phobius"/>
    </source>
</evidence>
<dbReference type="AlphaFoldDB" id="A0A370FJD1"/>
<keyword evidence="1" id="KW-1133">Transmembrane helix</keyword>
<sequence>MSQENNPLPMTRAPDGIVRAHTLPHKGLVRHASPLSLLVLGGVLLLGVSGLLGHAGMDRDTYRSDTLSHTLDVEMPVVIRTGDFFETRLHVKAGADIAKLTLAVPVGLWREITVNAMVPQPESESADGEAYTFDFGPLRAGKEMRIKIAAQVNPRLHGVLEGDLELRDGERVLVRAPRRLRVLP</sequence>
<dbReference type="EMBL" id="QQAV01000005">
    <property type="protein sequence ID" value="RDI24327.1"/>
    <property type="molecule type" value="Genomic_DNA"/>
</dbReference>
<reference evidence="2 3" key="1">
    <citation type="submission" date="2018-07" db="EMBL/GenBank/DDBJ databases">
        <title>Genomic Encyclopedia of Type Strains, Phase IV (KMG-IV): sequencing the most valuable type-strain genomes for metagenomic binning, comparative biology and taxonomic classification.</title>
        <authorList>
            <person name="Goeker M."/>
        </authorList>
    </citation>
    <scope>NUCLEOTIDE SEQUENCE [LARGE SCALE GENOMIC DNA]</scope>
    <source>
        <strain evidence="2 3">DSM 21352</strain>
    </source>
</reference>
<comment type="caution">
    <text evidence="2">The sequence shown here is derived from an EMBL/GenBank/DDBJ whole genome shotgun (WGS) entry which is preliminary data.</text>
</comment>
<keyword evidence="1" id="KW-0812">Transmembrane</keyword>
<keyword evidence="3" id="KW-1185">Reference proteome</keyword>
<keyword evidence="1" id="KW-0472">Membrane</keyword>
<gene>
    <name evidence="2" type="ORF">DFR41_105242</name>
</gene>
<name>A0A370FJD1_9BURK</name>
<feature type="transmembrane region" description="Helical" evidence="1">
    <location>
        <begin position="35"/>
        <end position="53"/>
    </location>
</feature>
<evidence type="ECO:0000313" key="3">
    <source>
        <dbReference type="Proteomes" id="UP000255265"/>
    </source>
</evidence>
<protein>
    <submittedName>
        <fullName evidence="2">Uncharacterized protein</fullName>
    </submittedName>
</protein>